<accession>A0AAW0KG30</accession>
<organism evidence="1 2">
    <name type="scientific">Quercus suber</name>
    <name type="common">Cork oak</name>
    <dbReference type="NCBI Taxonomy" id="58331"/>
    <lineage>
        <taxon>Eukaryota</taxon>
        <taxon>Viridiplantae</taxon>
        <taxon>Streptophyta</taxon>
        <taxon>Embryophyta</taxon>
        <taxon>Tracheophyta</taxon>
        <taxon>Spermatophyta</taxon>
        <taxon>Magnoliopsida</taxon>
        <taxon>eudicotyledons</taxon>
        <taxon>Gunneridae</taxon>
        <taxon>Pentapetalae</taxon>
        <taxon>rosids</taxon>
        <taxon>fabids</taxon>
        <taxon>Fagales</taxon>
        <taxon>Fagaceae</taxon>
        <taxon>Quercus</taxon>
    </lineage>
</organism>
<keyword evidence="2" id="KW-1185">Reference proteome</keyword>
<dbReference type="Gene3D" id="3.80.10.10">
    <property type="entry name" value="Ribonuclease Inhibitor"/>
    <property type="match status" value="1"/>
</dbReference>
<evidence type="ECO:0000313" key="1">
    <source>
        <dbReference type="EMBL" id="KAK7837508.1"/>
    </source>
</evidence>
<dbReference type="AlphaFoldDB" id="A0AAW0KG30"/>
<dbReference type="InterPro" id="IPR032675">
    <property type="entry name" value="LRR_dom_sf"/>
</dbReference>
<dbReference type="EMBL" id="PKMF04000328">
    <property type="protein sequence ID" value="KAK7837508.1"/>
    <property type="molecule type" value="Genomic_DNA"/>
</dbReference>
<dbReference type="SUPFAM" id="SSF52047">
    <property type="entry name" value="RNI-like"/>
    <property type="match status" value="1"/>
</dbReference>
<dbReference type="Proteomes" id="UP000237347">
    <property type="component" value="Unassembled WGS sequence"/>
</dbReference>
<comment type="caution">
    <text evidence="1">The sequence shown here is derived from an EMBL/GenBank/DDBJ whole genome shotgun (WGS) entry which is preliminary data.</text>
</comment>
<protein>
    <submittedName>
        <fullName evidence="1">Uncharacterized protein</fullName>
    </submittedName>
</protein>
<proteinExistence type="predicted"/>
<sequence length="70" mass="8224">MPHSRIILDKLFKRIQSRSLTHMNFCNCQHIRKLPDLLSATPNVKKLDLHDCRKLVKIHDSIGYLDKLES</sequence>
<reference evidence="1 2" key="1">
    <citation type="journal article" date="2018" name="Sci. Data">
        <title>The draft genome sequence of cork oak.</title>
        <authorList>
            <person name="Ramos A.M."/>
            <person name="Usie A."/>
            <person name="Barbosa P."/>
            <person name="Barros P.M."/>
            <person name="Capote T."/>
            <person name="Chaves I."/>
            <person name="Simoes F."/>
            <person name="Abreu I."/>
            <person name="Carrasquinho I."/>
            <person name="Faro C."/>
            <person name="Guimaraes J.B."/>
            <person name="Mendonca D."/>
            <person name="Nobrega F."/>
            <person name="Rodrigues L."/>
            <person name="Saibo N.J.M."/>
            <person name="Varela M.C."/>
            <person name="Egas C."/>
            <person name="Matos J."/>
            <person name="Miguel C.M."/>
            <person name="Oliveira M.M."/>
            <person name="Ricardo C.P."/>
            <person name="Goncalves S."/>
        </authorList>
    </citation>
    <scope>NUCLEOTIDE SEQUENCE [LARGE SCALE GENOMIC DNA]</scope>
    <source>
        <strain evidence="2">cv. HL8</strain>
    </source>
</reference>
<evidence type="ECO:0000313" key="2">
    <source>
        <dbReference type="Proteomes" id="UP000237347"/>
    </source>
</evidence>
<gene>
    <name evidence="1" type="ORF">CFP56_021190</name>
</gene>
<name>A0AAW0KG30_QUESU</name>